<sequence>MKGLWIRNANVYLPDRVLTGGSVYAVGGRIARICGPEDGPPAKPGDADEVWDAEGLSLVPGFVDVHVHGGGGADVMDAADDDEAIGRIARFHALHGTTSFLATTMTAPRNELERAVDGVVRAMERGVAAGGAEVLGLHLEGPFLNPRRCGAQNPALIRPFDRDEMEDLLARGRGAVRLVTLAPECGDALRRIGALRDRGVTVSIGHSEADSETVRRAIEAGASHVTHLFNAMNPLHHREPGIVGAALLRDELTVELICDGFHVHPDVVKLVFAVKHRDKIALVTDAIAAAGMPDGDGYRLGGLPVAVKEGKAVLRDSGNLAGSCLTMDRALKQAVAFTGLTLAEVLPALTINPSRQIGADDRKGSIEVGKDADLVALGPDLTVVRTYVKGVRVDG</sequence>
<dbReference type="PIRSF" id="PIRSF038994">
    <property type="entry name" value="NagA"/>
    <property type="match status" value="1"/>
</dbReference>
<keyword evidence="8" id="KW-1185">Reference proteome</keyword>
<dbReference type="NCBIfam" id="TIGR00221">
    <property type="entry name" value="nagA"/>
    <property type="match status" value="1"/>
</dbReference>
<dbReference type="Gene3D" id="3.20.20.140">
    <property type="entry name" value="Metal-dependent hydrolases"/>
    <property type="match status" value="1"/>
</dbReference>
<evidence type="ECO:0000313" key="8">
    <source>
        <dbReference type="Proteomes" id="UP000681526"/>
    </source>
</evidence>
<accession>A0ABN7RSS8</accession>
<dbReference type="InterPro" id="IPR003764">
    <property type="entry name" value="GlcNAc_6-P_deAcase"/>
</dbReference>
<comment type="caution">
    <text evidence="7">The sequence shown here is derived from an EMBL/GenBank/DDBJ whole genome shotgun (WGS) entry which is preliminary data.</text>
</comment>
<keyword evidence="3 5" id="KW-0378">Hydrolase</keyword>
<gene>
    <name evidence="7" type="primary">txxe 1080-nagA</name>
    <name evidence="7" type="ORF">TXXE_08010</name>
</gene>
<dbReference type="InterPro" id="IPR006680">
    <property type="entry name" value="Amidohydro-rel"/>
</dbReference>
<protein>
    <submittedName>
        <fullName evidence="7">N-acetylglucosamine-6-phosphate deacetylase, Carbohydrate Esterase Family 9</fullName>
    </submittedName>
</protein>
<dbReference type="InterPro" id="IPR011059">
    <property type="entry name" value="Metal-dep_hydrolase_composite"/>
</dbReference>
<dbReference type="CDD" id="cd00854">
    <property type="entry name" value="NagA"/>
    <property type="match status" value="1"/>
</dbReference>
<dbReference type="Pfam" id="PF01979">
    <property type="entry name" value="Amidohydro_1"/>
    <property type="match status" value="1"/>
</dbReference>
<dbReference type="SUPFAM" id="SSF51556">
    <property type="entry name" value="Metallo-dependent hydrolases"/>
    <property type="match status" value="1"/>
</dbReference>
<keyword evidence="2" id="KW-0479">Metal-binding</keyword>
<dbReference type="EMBL" id="CAJRAY010000038">
    <property type="protein sequence ID" value="CAG5084666.1"/>
    <property type="molecule type" value="Genomic_DNA"/>
</dbReference>
<dbReference type="Proteomes" id="UP000681526">
    <property type="component" value="Unassembled WGS sequence"/>
</dbReference>
<organism evidence="7 8">
    <name type="scientific">Thermobacillus xylanilyticus</name>
    <dbReference type="NCBI Taxonomy" id="76633"/>
    <lineage>
        <taxon>Bacteria</taxon>
        <taxon>Bacillati</taxon>
        <taxon>Bacillota</taxon>
        <taxon>Bacilli</taxon>
        <taxon>Bacillales</taxon>
        <taxon>Paenibacillaceae</taxon>
        <taxon>Thermobacillus</taxon>
    </lineage>
</organism>
<dbReference type="InterPro" id="IPR032466">
    <property type="entry name" value="Metal_Hydrolase"/>
</dbReference>
<feature type="domain" description="Amidohydrolase-related" evidence="6">
    <location>
        <begin position="58"/>
        <end position="393"/>
    </location>
</feature>
<comment type="similarity">
    <text evidence="1 5">Belongs to the metallo-dependent hydrolases superfamily. NagA family.</text>
</comment>
<dbReference type="PANTHER" id="PTHR11113">
    <property type="entry name" value="N-ACETYLGLUCOSAMINE-6-PHOSPHATE DEACETYLASE"/>
    <property type="match status" value="1"/>
</dbReference>
<dbReference type="RefSeq" id="WP_213484154.1">
    <property type="nucleotide sequence ID" value="NZ_CAJRAY010000038.1"/>
</dbReference>
<keyword evidence="4 5" id="KW-0119">Carbohydrate metabolism</keyword>
<evidence type="ECO:0000259" key="6">
    <source>
        <dbReference type="Pfam" id="PF01979"/>
    </source>
</evidence>
<evidence type="ECO:0000256" key="5">
    <source>
        <dbReference type="PIRNR" id="PIRNR038994"/>
    </source>
</evidence>
<dbReference type="Gene3D" id="2.30.40.10">
    <property type="entry name" value="Urease, subunit C, domain 1"/>
    <property type="match status" value="1"/>
</dbReference>
<name>A0ABN7RSS8_THEXY</name>
<evidence type="ECO:0000256" key="3">
    <source>
        <dbReference type="ARBA" id="ARBA00022801"/>
    </source>
</evidence>
<reference evidence="7 8" key="1">
    <citation type="submission" date="2021-04" db="EMBL/GenBank/DDBJ databases">
        <authorList>
            <person name="Rakotoarivonina H."/>
        </authorList>
    </citation>
    <scope>NUCLEOTIDE SEQUENCE [LARGE SCALE GENOMIC DNA]</scope>
    <source>
        <strain evidence="7 8">XE</strain>
    </source>
</reference>
<dbReference type="SUPFAM" id="SSF51338">
    <property type="entry name" value="Composite domain of metallo-dependent hydrolases"/>
    <property type="match status" value="1"/>
</dbReference>
<proteinExistence type="inferred from homology"/>
<evidence type="ECO:0000256" key="1">
    <source>
        <dbReference type="ARBA" id="ARBA00010716"/>
    </source>
</evidence>
<dbReference type="PANTHER" id="PTHR11113:SF14">
    <property type="entry name" value="N-ACETYLGLUCOSAMINE-6-PHOSPHATE DEACETYLASE"/>
    <property type="match status" value="1"/>
</dbReference>
<evidence type="ECO:0000256" key="4">
    <source>
        <dbReference type="ARBA" id="ARBA00023277"/>
    </source>
</evidence>
<evidence type="ECO:0000256" key="2">
    <source>
        <dbReference type="ARBA" id="ARBA00022723"/>
    </source>
</evidence>
<evidence type="ECO:0000313" key="7">
    <source>
        <dbReference type="EMBL" id="CAG5084666.1"/>
    </source>
</evidence>